<dbReference type="AlphaFoldDB" id="A0A256FQP4"/>
<dbReference type="Proteomes" id="UP000216345">
    <property type="component" value="Unassembled WGS sequence"/>
</dbReference>
<reference evidence="1 2" key="1">
    <citation type="submission" date="2017-07" db="EMBL/GenBank/DDBJ databases">
        <title>Phylogenetic study on the rhizospheric bacterium Ochrobactrum sp. A44.</title>
        <authorList>
            <person name="Krzyzanowska D.M."/>
            <person name="Ossowicki A."/>
            <person name="Rajewska M."/>
            <person name="Maciag T."/>
            <person name="Kaczynski Z."/>
            <person name="Czerwicka M."/>
            <person name="Jafra S."/>
        </authorList>
    </citation>
    <scope>NUCLEOTIDE SEQUENCE [LARGE SCALE GENOMIC DNA]</scope>
    <source>
        <strain evidence="1 2">PR17</strain>
    </source>
</reference>
<sequence>MAMEMDMKPAIVTGSSALTTQAPADSWHVGRIAAGDESGQSPECISR</sequence>
<comment type="caution">
    <text evidence="1">The sequence shown here is derived from an EMBL/GenBank/DDBJ whole genome shotgun (WGS) entry which is preliminary data.</text>
</comment>
<proteinExistence type="predicted"/>
<gene>
    <name evidence="1" type="ORF">CEV32_4043</name>
</gene>
<protein>
    <submittedName>
        <fullName evidence="1">Uncharacterized protein</fullName>
    </submittedName>
</protein>
<evidence type="ECO:0000313" key="1">
    <source>
        <dbReference type="EMBL" id="OYR17169.1"/>
    </source>
</evidence>
<dbReference type="EMBL" id="NNRK01000020">
    <property type="protein sequence ID" value="OYR17169.1"/>
    <property type="molecule type" value="Genomic_DNA"/>
</dbReference>
<organism evidence="1 2">
    <name type="scientific">Brucella rhizosphaerae</name>
    <dbReference type="NCBI Taxonomy" id="571254"/>
    <lineage>
        <taxon>Bacteria</taxon>
        <taxon>Pseudomonadati</taxon>
        <taxon>Pseudomonadota</taxon>
        <taxon>Alphaproteobacteria</taxon>
        <taxon>Hyphomicrobiales</taxon>
        <taxon>Brucellaceae</taxon>
        <taxon>Brucella/Ochrobactrum group</taxon>
        <taxon>Brucella</taxon>
    </lineage>
</organism>
<accession>A0A256FQP4</accession>
<keyword evidence="2" id="KW-1185">Reference proteome</keyword>
<evidence type="ECO:0000313" key="2">
    <source>
        <dbReference type="Proteomes" id="UP000216345"/>
    </source>
</evidence>
<name>A0A256FQP4_9HYPH</name>